<keyword evidence="2" id="KW-1185">Reference proteome</keyword>
<dbReference type="EMBL" id="CP144694">
    <property type="protein sequence ID" value="WVZ04090.1"/>
    <property type="molecule type" value="Genomic_DNA"/>
</dbReference>
<protein>
    <recommendedName>
        <fullName evidence="3">Transposase-associated domain-containing protein</fullName>
    </recommendedName>
</protein>
<evidence type="ECO:0000313" key="2">
    <source>
        <dbReference type="Proteomes" id="UP001374535"/>
    </source>
</evidence>
<organism evidence="1 2">
    <name type="scientific">Vigna mungo</name>
    <name type="common">Black gram</name>
    <name type="synonym">Phaseolus mungo</name>
    <dbReference type="NCBI Taxonomy" id="3915"/>
    <lineage>
        <taxon>Eukaryota</taxon>
        <taxon>Viridiplantae</taxon>
        <taxon>Streptophyta</taxon>
        <taxon>Embryophyta</taxon>
        <taxon>Tracheophyta</taxon>
        <taxon>Spermatophyta</taxon>
        <taxon>Magnoliopsida</taxon>
        <taxon>eudicotyledons</taxon>
        <taxon>Gunneridae</taxon>
        <taxon>Pentapetalae</taxon>
        <taxon>rosids</taxon>
        <taxon>fabids</taxon>
        <taxon>Fabales</taxon>
        <taxon>Fabaceae</taxon>
        <taxon>Papilionoideae</taxon>
        <taxon>50 kb inversion clade</taxon>
        <taxon>NPAAA clade</taxon>
        <taxon>indigoferoid/millettioid clade</taxon>
        <taxon>Phaseoleae</taxon>
        <taxon>Vigna</taxon>
    </lineage>
</organism>
<sequence length="363" mass="42476">MSERCISEEYEKVVLVFLQYVQENAKFVNGTYFCPCVHCLNQIRQDLGNMRDHLSIHVQHNQNLYRLDLAWRRTNYVEESDHLEDMIRDVGEDNFGRANLYDSLINDSEQPLYTGCSNFTRLSTTLKLFSLKARNGWTDKSFTELLELLKEMLPENNTLPIHNYEAKFFLCLMGLEYQKIQACPNDCVLYTKEFGLLKYCPTCGVSRFKKKSDRNTGDEGNDGAPAKVMWYLPIIHRLKRMFSVKEDAKNLKWHVVRRKCDNLLRHLADSPQWKKIDETFPEFGVDPRNLRFALATNERKNLIVPPLSLQNPRASLHRYFTPIRNQEKRWSVSRSASMEDVNSMALGTRQQTPRIGALLHSRR</sequence>
<name>A0AAQ3N7Z5_VIGMU</name>
<dbReference type="Pfam" id="PF02992">
    <property type="entry name" value="Transposase_21"/>
    <property type="match status" value="1"/>
</dbReference>
<evidence type="ECO:0008006" key="3">
    <source>
        <dbReference type="Google" id="ProtNLM"/>
    </source>
</evidence>
<proteinExistence type="predicted"/>
<dbReference type="PANTHER" id="PTHR10775">
    <property type="entry name" value="OS08G0208400 PROTEIN"/>
    <property type="match status" value="1"/>
</dbReference>
<accession>A0AAQ3N7Z5</accession>
<dbReference type="PANTHER" id="PTHR10775:SF180">
    <property type="entry name" value="TRANSPOSON, EN_SPM-LIKE, TRANSPOSASE-ASSOCIATED DOMAIN PROTEIN-RELATED"/>
    <property type="match status" value="1"/>
</dbReference>
<dbReference type="AlphaFoldDB" id="A0AAQ3N7Z5"/>
<dbReference type="InterPro" id="IPR004242">
    <property type="entry name" value="Transposase_21"/>
</dbReference>
<gene>
    <name evidence="1" type="ORF">V8G54_024896</name>
</gene>
<dbReference type="Proteomes" id="UP001374535">
    <property type="component" value="Chromosome 7"/>
</dbReference>
<reference evidence="1 2" key="1">
    <citation type="journal article" date="2023" name="Life. Sci Alliance">
        <title>Evolutionary insights into 3D genome organization and epigenetic landscape of Vigna mungo.</title>
        <authorList>
            <person name="Junaid A."/>
            <person name="Singh B."/>
            <person name="Bhatia S."/>
        </authorList>
    </citation>
    <scope>NUCLEOTIDE SEQUENCE [LARGE SCALE GENOMIC DNA]</scope>
    <source>
        <strain evidence="1">Urdbean</strain>
    </source>
</reference>
<evidence type="ECO:0000313" key="1">
    <source>
        <dbReference type="EMBL" id="WVZ04090.1"/>
    </source>
</evidence>